<reference evidence="3" key="1">
    <citation type="journal article" date="2020" name="Stud. Mycol.">
        <title>101 Dothideomycetes genomes: a test case for predicting lifestyles and emergence of pathogens.</title>
        <authorList>
            <person name="Haridas S."/>
            <person name="Albert R."/>
            <person name="Binder M."/>
            <person name="Bloem J."/>
            <person name="Labutti K."/>
            <person name="Salamov A."/>
            <person name="Andreopoulos B."/>
            <person name="Baker S."/>
            <person name="Barry K."/>
            <person name="Bills G."/>
            <person name="Bluhm B."/>
            <person name="Cannon C."/>
            <person name="Castanera R."/>
            <person name="Culley D."/>
            <person name="Daum C."/>
            <person name="Ezra D."/>
            <person name="Gonzalez J."/>
            <person name="Henrissat B."/>
            <person name="Kuo A."/>
            <person name="Liang C."/>
            <person name="Lipzen A."/>
            <person name="Lutzoni F."/>
            <person name="Magnuson J."/>
            <person name="Mondo S."/>
            <person name="Nolan M."/>
            <person name="Ohm R."/>
            <person name="Pangilinan J."/>
            <person name="Park H.-J."/>
            <person name="Ramirez L."/>
            <person name="Alfaro M."/>
            <person name="Sun H."/>
            <person name="Tritt A."/>
            <person name="Yoshinaga Y."/>
            <person name="Zwiers L.-H."/>
            <person name="Turgeon B."/>
            <person name="Goodwin S."/>
            <person name="Spatafora J."/>
            <person name="Crous P."/>
            <person name="Grigoriev I."/>
        </authorList>
    </citation>
    <scope>NUCLEOTIDE SEQUENCE</scope>
    <source>
        <strain evidence="3">CBS 627.86</strain>
    </source>
</reference>
<evidence type="ECO:0000313" key="3">
    <source>
        <dbReference type="EMBL" id="KAF2105637.1"/>
    </source>
</evidence>
<dbReference type="AlphaFoldDB" id="A0A6A5YH16"/>
<evidence type="ECO:0000256" key="1">
    <source>
        <dbReference type="SAM" id="MobiDB-lite"/>
    </source>
</evidence>
<proteinExistence type="predicted"/>
<feature type="compositionally biased region" description="Basic and acidic residues" evidence="1">
    <location>
        <begin position="101"/>
        <end position="115"/>
    </location>
</feature>
<keyword evidence="2" id="KW-0472">Membrane</keyword>
<sequence length="115" mass="12562">MSRFHSREPADNHFGLSYGAIIGIYATAIPVGLGLLVFVVFKIARKMGWLKRSPMAILHLQGGVGGARPPTTAPATTQRPARTTTRDKFAPEPGRELSIAEELKEMPKSEHDLKP</sequence>
<evidence type="ECO:0000256" key="2">
    <source>
        <dbReference type="SAM" id="Phobius"/>
    </source>
</evidence>
<keyword evidence="2" id="KW-0812">Transmembrane</keyword>
<keyword evidence="2" id="KW-1133">Transmembrane helix</keyword>
<dbReference type="Proteomes" id="UP000799770">
    <property type="component" value="Unassembled WGS sequence"/>
</dbReference>
<feature type="region of interest" description="Disordered" evidence="1">
    <location>
        <begin position="63"/>
        <end position="115"/>
    </location>
</feature>
<protein>
    <submittedName>
        <fullName evidence="3">Uncharacterized protein</fullName>
    </submittedName>
</protein>
<feature type="transmembrane region" description="Helical" evidence="2">
    <location>
        <begin position="20"/>
        <end position="44"/>
    </location>
</feature>
<accession>A0A6A5YH16</accession>
<evidence type="ECO:0000313" key="4">
    <source>
        <dbReference type="Proteomes" id="UP000799770"/>
    </source>
</evidence>
<name>A0A6A5YH16_9PLEO</name>
<organism evidence="3 4">
    <name type="scientific">Lophiotrema nucula</name>
    <dbReference type="NCBI Taxonomy" id="690887"/>
    <lineage>
        <taxon>Eukaryota</taxon>
        <taxon>Fungi</taxon>
        <taxon>Dikarya</taxon>
        <taxon>Ascomycota</taxon>
        <taxon>Pezizomycotina</taxon>
        <taxon>Dothideomycetes</taxon>
        <taxon>Pleosporomycetidae</taxon>
        <taxon>Pleosporales</taxon>
        <taxon>Lophiotremataceae</taxon>
        <taxon>Lophiotrema</taxon>
    </lineage>
</organism>
<feature type="compositionally biased region" description="Low complexity" evidence="1">
    <location>
        <begin position="67"/>
        <end position="83"/>
    </location>
</feature>
<keyword evidence="4" id="KW-1185">Reference proteome</keyword>
<feature type="compositionally biased region" description="Basic and acidic residues" evidence="1">
    <location>
        <begin position="84"/>
        <end position="95"/>
    </location>
</feature>
<gene>
    <name evidence="3" type="ORF">BDV96DRAFT_608044</name>
</gene>
<dbReference type="EMBL" id="ML977375">
    <property type="protein sequence ID" value="KAF2105637.1"/>
    <property type="molecule type" value="Genomic_DNA"/>
</dbReference>